<gene>
    <name evidence="1" type="ORF">IW261DRAFT_143785</name>
</gene>
<evidence type="ECO:0000313" key="2">
    <source>
        <dbReference type="Proteomes" id="UP001175227"/>
    </source>
</evidence>
<dbReference type="InterPro" id="IPR036047">
    <property type="entry name" value="F-box-like_dom_sf"/>
</dbReference>
<accession>A0AA39P8G6</accession>
<dbReference type="EMBL" id="JAUEPR010000011">
    <property type="protein sequence ID" value="KAK0479530.1"/>
    <property type="molecule type" value="Genomic_DNA"/>
</dbReference>
<protein>
    <recommendedName>
        <fullName evidence="3">F-box domain-containing protein</fullName>
    </recommendedName>
</protein>
<evidence type="ECO:0008006" key="3">
    <source>
        <dbReference type="Google" id="ProtNLM"/>
    </source>
</evidence>
<evidence type="ECO:0000313" key="1">
    <source>
        <dbReference type="EMBL" id="KAK0479530.1"/>
    </source>
</evidence>
<keyword evidence="2" id="KW-1185">Reference proteome</keyword>
<comment type="caution">
    <text evidence="1">The sequence shown here is derived from an EMBL/GenBank/DDBJ whole genome shotgun (WGS) entry which is preliminary data.</text>
</comment>
<dbReference type="Proteomes" id="UP001175227">
    <property type="component" value="Unassembled WGS sequence"/>
</dbReference>
<dbReference type="SUPFAM" id="SSF81383">
    <property type="entry name" value="F-box domain"/>
    <property type="match status" value="1"/>
</dbReference>
<proteinExistence type="predicted"/>
<reference evidence="1" key="1">
    <citation type="submission" date="2023-06" db="EMBL/GenBank/DDBJ databases">
        <authorList>
            <consortium name="Lawrence Berkeley National Laboratory"/>
            <person name="Ahrendt S."/>
            <person name="Sahu N."/>
            <person name="Indic B."/>
            <person name="Wong-Bajracharya J."/>
            <person name="Merenyi Z."/>
            <person name="Ke H.-M."/>
            <person name="Monk M."/>
            <person name="Kocsube S."/>
            <person name="Drula E."/>
            <person name="Lipzen A."/>
            <person name="Balint B."/>
            <person name="Henrissat B."/>
            <person name="Andreopoulos B."/>
            <person name="Martin F.M."/>
            <person name="Harder C.B."/>
            <person name="Rigling D."/>
            <person name="Ford K.L."/>
            <person name="Foster G.D."/>
            <person name="Pangilinan J."/>
            <person name="Papanicolaou A."/>
            <person name="Barry K."/>
            <person name="LaButti K."/>
            <person name="Viragh M."/>
            <person name="Koriabine M."/>
            <person name="Yan M."/>
            <person name="Riley R."/>
            <person name="Champramary S."/>
            <person name="Plett K.L."/>
            <person name="Tsai I.J."/>
            <person name="Slot J."/>
            <person name="Sipos G."/>
            <person name="Plett J."/>
            <person name="Nagy L.G."/>
            <person name="Grigoriev I.V."/>
        </authorList>
    </citation>
    <scope>NUCLEOTIDE SEQUENCE</scope>
    <source>
        <strain evidence="1">ICMP 16352</strain>
    </source>
</reference>
<dbReference type="AlphaFoldDB" id="A0AA39P8G6"/>
<organism evidence="1 2">
    <name type="scientific">Armillaria novae-zelandiae</name>
    <dbReference type="NCBI Taxonomy" id="153914"/>
    <lineage>
        <taxon>Eukaryota</taxon>
        <taxon>Fungi</taxon>
        <taxon>Dikarya</taxon>
        <taxon>Basidiomycota</taxon>
        <taxon>Agaricomycotina</taxon>
        <taxon>Agaricomycetes</taxon>
        <taxon>Agaricomycetidae</taxon>
        <taxon>Agaricales</taxon>
        <taxon>Marasmiineae</taxon>
        <taxon>Physalacriaceae</taxon>
        <taxon>Armillaria</taxon>
    </lineage>
</organism>
<sequence length="415" mass="47259">MSSARVDESIIQPKITPSIPAASLQPTLPQELIDDIINNLYNDEHSLRACALVSSSWSRRSQQHLFSRIRLASIRSRDKSKSRTAAERFLHLIESAQHIPSFVRHLDVIEGDIGYGRWLGRSIPVLDCILPALTNLRTLCIKFSGVLWSDIPGIRSSFISASKLPDLHKVTIKSFYGVPSWDTLFALFEGSKVAEIYLESITTSPLTHGYIPGSIRIPLETLSLSVESNELQRLSSWLADPSCDLQLSRLRNLYIIILFSEEMEALSRLLETLRMSPLLTIEIRLKIFDSVDDLSLPDISRFQHVRLMLTPQDLSEPEQWRSASIAAQCWGWLLKNFRENIIETVTLTLPEVHPDQFPEAERMHWAVLDAALTRADMSHLRRVYLEDERSQGMGYRVGVMKDLLPNLYERGLLVF</sequence>
<name>A0AA39P8G6_9AGAR</name>